<protein>
    <submittedName>
        <fullName evidence="1">Uncharacterized protein</fullName>
    </submittedName>
</protein>
<organism evidence="1">
    <name type="scientific">viral metagenome</name>
    <dbReference type="NCBI Taxonomy" id="1070528"/>
    <lineage>
        <taxon>unclassified sequences</taxon>
        <taxon>metagenomes</taxon>
        <taxon>organismal metagenomes</taxon>
    </lineage>
</organism>
<accession>A0A6C0D3B7</accession>
<reference evidence="1" key="1">
    <citation type="journal article" date="2020" name="Nature">
        <title>Giant virus diversity and host interactions through global metagenomics.</title>
        <authorList>
            <person name="Schulz F."/>
            <person name="Roux S."/>
            <person name="Paez-Espino D."/>
            <person name="Jungbluth S."/>
            <person name="Walsh D.A."/>
            <person name="Denef V.J."/>
            <person name="McMahon K.D."/>
            <person name="Konstantinidis K.T."/>
            <person name="Eloe-Fadrosh E.A."/>
            <person name="Kyrpides N.C."/>
            <person name="Woyke T."/>
        </authorList>
    </citation>
    <scope>NUCLEOTIDE SEQUENCE</scope>
    <source>
        <strain evidence="1">GVMAG-M-3300023174-116</strain>
    </source>
</reference>
<dbReference type="AlphaFoldDB" id="A0A6C0D3B7"/>
<dbReference type="EMBL" id="MN739534">
    <property type="protein sequence ID" value="QHT11298.1"/>
    <property type="molecule type" value="Genomic_DNA"/>
</dbReference>
<evidence type="ECO:0000313" key="1">
    <source>
        <dbReference type="EMBL" id="QHT11298.1"/>
    </source>
</evidence>
<proteinExistence type="predicted"/>
<sequence length="63" mass="7699">MVRRFFSHFLNFCYAYAYKSEKSALFKRIFYKGLLISKMDIYKCPKTKKIMLLFFTKKTHILT</sequence>
<name>A0A6C0D3B7_9ZZZZ</name>